<accession>A0A9N7R4V1</accession>
<feature type="region of interest" description="Disordered" evidence="1">
    <location>
        <begin position="105"/>
        <end position="128"/>
    </location>
</feature>
<sequence>MSRCFPYPPPGYALSRASKDALIESIKLQNDKAKSKEQRKEEKRREKKEKRKEKKDKVKHKHGISNLVPTQFDEKLLPVTKLAEPQQQFEGSSVTEEYGKPVCLLVPSTSSDSTENSKKRKRDTSPVEAACGHGKIIRIKLPVKKPSQLSASTNELQQQTCSTSQMEDVTISKNERDRICFTSSQPIETPVARKTTNPPVPSAVDMTPMRKLELQYIDLMDSLVVPPQQQDSFIDEADDDLDWLLKSKNRKSCAEKKNVSENEVVLGYGSSGLWPRAQYLKDVEVYALPYTIPY</sequence>
<feature type="compositionally biased region" description="Basic residues" evidence="1">
    <location>
        <begin position="45"/>
        <end position="63"/>
    </location>
</feature>
<evidence type="ECO:0000313" key="2">
    <source>
        <dbReference type="EMBL" id="CAA0811132.1"/>
    </source>
</evidence>
<organism evidence="2 3">
    <name type="scientific">Striga hermonthica</name>
    <name type="common">Purple witchweed</name>
    <name type="synonym">Buchnera hermonthica</name>
    <dbReference type="NCBI Taxonomy" id="68872"/>
    <lineage>
        <taxon>Eukaryota</taxon>
        <taxon>Viridiplantae</taxon>
        <taxon>Streptophyta</taxon>
        <taxon>Embryophyta</taxon>
        <taxon>Tracheophyta</taxon>
        <taxon>Spermatophyta</taxon>
        <taxon>Magnoliopsida</taxon>
        <taxon>eudicotyledons</taxon>
        <taxon>Gunneridae</taxon>
        <taxon>Pentapetalae</taxon>
        <taxon>asterids</taxon>
        <taxon>lamiids</taxon>
        <taxon>Lamiales</taxon>
        <taxon>Orobanchaceae</taxon>
        <taxon>Buchnereae</taxon>
        <taxon>Striga</taxon>
    </lineage>
</organism>
<proteinExistence type="predicted"/>
<dbReference type="PANTHER" id="PTHR34660">
    <property type="entry name" value="MYB-LIKE PROTEIN X"/>
    <property type="match status" value="1"/>
</dbReference>
<protein>
    <submittedName>
        <fullName evidence="2">Uncharacterized protein</fullName>
    </submittedName>
</protein>
<comment type="caution">
    <text evidence="2">The sequence shown here is derived from an EMBL/GenBank/DDBJ whole genome shotgun (WGS) entry which is preliminary data.</text>
</comment>
<feature type="region of interest" description="Disordered" evidence="1">
    <location>
        <begin position="27"/>
        <end position="70"/>
    </location>
</feature>
<dbReference type="EMBL" id="CACSLK010007779">
    <property type="protein sequence ID" value="CAA0811132.1"/>
    <property type="molecule type" value="Genomic_DNA"/>
</dbReference>
<evidence type="ECO:0000256" key="1">
    <source>
        <dbReference type="SAM" id="MobiDB-lite"/>
    </source>
</evidence>
<evidence type="ECO:0000313" key="3">
    <source>
        <dbReference type="Proteomes" id="UP001153555"/>
    </source>
</evidence>
<keyword evidence="3" id="KW-1185">Reference proteome</keyword>
<gene>
    <name evidence="2" type="ORF">SHERM_00158</name>
</gene>
<name>A0A9N7R4V1_STRHE</name>
<dbReference type="Proteomes" id="UP001153555">
    <property type="component" value="Unassembled WGS sequence"/>
</dbReference>
<feature type="compositionally biased region" description="Basic and acidic residues" evidence="1">
    <location>
        <begin position="29"/>
        <end position="44"/>
    </location>
</feature>
<dbReference type="AlphaFoldDB" id="A0A9N7R4V1"/>
<reference evidence="2" key="1">
    <citation type="submission" date="2019-12" db="EMBL/GenBank/DDBJ databases">
        <authorList>
            <person name="Scholes J."/>
        </authorList>
    </citation>
    <scope>NUCLEOTIDE SEQUENCE</scope>
</reference>
<dbReference type="OrthoDB" id="778084at2759"/>
<dbReference type="PANTHER" id="PTHR34660:SF7">
    <property type="entry name" value="DNA LIGASE-LIKE PROTEIN"/>
    <property type="match status" value="1"/>
</dbReference>